<dbReference type="Gene3D" id="1.20.120.330">
    <property type="entry name" value="Nucleotidyltransferases domain 2"/>
    <property type="match status" value="1"/>
</dbReference>
<name>A0A382J473_9ZZZZ</name>
<proteinExistence type="predicted"/>
<gene>
    <name evidence="1" type="ORF">METZ01_LOCUS259694</name>
</gene>
<dbReference type="EMBL" id="UINC01071716">
    <property type="protein sequence ID" value="SVC06840.1"/>
    <property type="molecule type" value="Genomic_DNA"/>
</dbReference>
<sequence length="142" mass="16776">MKQNLDDLLEAKKWLVHSYEVCESLMNKGDFSVSEYDAIESFLSRYARVCDLLLRKVFRSIDLYELEPQGSLLDVLNRSEKRELIDTSLQLREWTELRNQIAHNYAHHDLKSLFSDALGFTPQVLKTIEKTKQYCKKLFEIE</sequence>
<organism evidence="1">
    <name type="scientific">marine metagenome</name>
    <dbReference type="NCBI Taxonomy" id="408172"/>
    <lineage>
        <taxon>unclassified sequences</taxon>
        <taxon>metagenomes</taxon>
        <taxon>ecological metagenomes</taxon>
    </lineage>
</organism>
<dbReference type="AlphaFoldDB" id="A0A382J473"/>
<accession>A0A382J473</accession>
<reference evidence="1" key="1">
    <citation type="submission" date="2018-05" db="EMBL/GenBank/DDBJ databases">
        <authorList>
            <person name="Lanie J.A."/>
            <person name="Ng W.-L."/>
            <person name="Kazmierczak K.M."/>
            <person name="Andrzejewski T.M."/>
            <person name="Davidsen T.M."/>
            <person name="Wayne K.J."/>
            <person name="Tettelin H."/>
            <person name="Glass J.I."/>
            <person name="Rusch D."/>
            <person name="Podicherti R."/>
            <person name="Tsui H.-C.T."/>
            <person name="Winkler M.E."/>
        </authorList>
    </citation>
    <scope>NUCLEOTIDE SEQUENCE</scope>
</reference>
<evidence type="ECO:0000313" key="1">
    <source>
        <dbReference type="EMBL" id="SVC06840.1"/>
    </source>
</evidence>
<protein>
    <submittedName>
        <fullName evidence="1">Uncharacterized protein</fullName>
    </submittedName>
</protein>
<dbReference type="SUPFAM" id="SSF81593">
    <property type="entry name" value="Nucleotidyltransferase substrate binding subunit/domain"/>
    <property type="match status" value="1"/>
</dbReference>